<reference evidence="2 3" key="1">
    <citation type="submission" date="2018-02" db="EMBL/GenBank/DDBJ databases">
        <title>FDA/CDC Antimicrobial Resistant Isolate Bank Genome Sequencing.</title>
        <authorList>
            <person name="Benahmed F.H."/>
            <person name="Lutgring J.D."/>
            <person name="Yoo B."/>
            <person name="Machado M."/>
            <person name="Brown A."/>
            <person name="McAllister G."/>
            <person name="Perry A."/>
            <person name="Halpin A.L."/>
            <person name="Vavikolanu K."/>
            <person name="Ott S."/>
            <person name="Zhao X."/>
            <person name="Tallon L.J."/>
            <person name="Sadzewicz L."/>
            <person name="Aluvathingal J."/>
            <person name="Nadendla S."/>
            <person name="Voskania-kordi A."/>
            <person name="Simonyan V."/>
            <person name="Patel J."/>
            <person name="Shawar R.M."/>
        </authorList>
    </citation>
    <scope>NUCLEOTIDE SEQUENCE [LARGE SCALE GENOMIC DNA]</scope>
    <source>
        <strain evidence="2 3">AR_0356</strain>
    </source>
</reference>
<dbReference type="AlphaFoldDB" id="A0A2R3IR14"/>
<protein>
    <submittedName>
        <fullName evidence="2">Uncharacterized protein</fullName>
    </submittedName>
</protein>
<name>A0A2R3IR14_9PSED</name>
<evidence type="ECO:0000256" key="1">
    <source>
        <dbReference type="SAM" id="MobiDB-lite"/>
    </source>
</evidence>
<sequence>MAESGKGGSAAQDQHCRNSLWRREGVGAGRAGPQRPCILP</sequence>
<gene>
    <name evidence="2" type="ORF">CSB93_2507</name>
</gene>
<organism evidence="2 3">
    <name type="scientific">Pseudomonas paraeruginosa</name>
    <dbReference type="NCBI Taxonomy" id="2994495"/>
    <lineage>
        <taxon>Bacteria</taxon>
        <taxon>Pseudomonadati</taxon>
        <taxon>Pseudomonadota</taxon>
        <taxon>Gammaproteobacteria</taxon>
        <taxon>Pseudomonadales</taxon>
        <taxon>Pseudomonadaceae</taxon>
        <taxon>Pseudomonas</taxon>
    </lineage>
</organism>
<proteinExistence type="predicted"/>
<accession>A0A2R3IR14</accession>
<dbReference type="EMBL" id="CP027169">
    <property type="protein sequence ID" value="AVK04375.1"/>
    <property type="molecule type" value="Genomic_DNA"/>
</dbReference>
<feature type="region of interest" description="Disordered" evidence="1">
    <location>
        <begin position="1"/>
        <end position="40"/>
    </location>
</feature>
<keyword evidence="3" id="KW-1185">Reference proteome</keyword>
<dbReference type="Proteomes" id="UP000238390">
    <property type="component" value="Chromosome"/>
</dbReference>
<evidence type="ECO:0000313" key="2">
    <source>
        <dbReference type="EMBL" id="AVK04375.1"/>
    </source>
</evidence>
<evidence type="ECO:0000313" key="3">
    <source>
        <dbReference type="Proteomes" id="UP000238390"/>
    </source>
</evidence>